<reference evidence="1" key="2">
    <citation type="journal article" date="2024" name="Plant">
        <title>Genomic evolution and insights into agronomic trait innovations of Sesamum species.</title>
        <authorList>
            <person name="Miao H."/>
            <person name="Wang L."/>
            <person name="Qu L."/>
            <person name="Liu H."/>
            <person name="Sun Y."/>
            <person name="Le M."/>
            <person name="Wang Q."/>
            <person name="Wei S."/>
            <person name="Zheng Y."/>
            <person name="Lin W."/>
            <person name="Duan Y."/>
            <person name="Cao H."/>
            <person name="Xiong S."/>
            <person name="Wang X."/>
            <person name="Wei L."/>
            <person name="Li C."/>
            <person name="Ma Q."/>
            <person name="Ju M."/>
            <person name="Zhao R."/>
            <person name="Li G."/>
            <person name="Mu C."/>
            <person name="Tian Q."/>
            <person name="Mei H."/>
            <person name="Zhang T."/>
            <person name="Gao T."/>
            <person name="Zhang H."/>
        </authorList>
    </citation>
    <scope>NUCLEOTIDE SEQUENCE</scope>
    <source>
        <strain evidence="1">G02</strain>
    </source>
</reference>
<evidence type="ECO:0000313" key="1">
    <source>
        <dbReference type="EMBL" id="KAL0319985.1"/>
    </source>
</evidence>
<dbReference type="EMBL" id="JACGWJ010000024">
    <property type="protein sequence ID" value="KAL0319985.1"/>
    <property type="molecule type" value="Genomic_DNA"/>
</dbReference>
<organism evidence="1">
    <name type="scientific">Sesamum radiatum</name>
    <name type="common">Black benniseed</name>
    <dbReference type="NCBI Taxonomy" id="300843"/>
    <lineage>
        <taxon>Eukaryota</taxon>
        <taxon>Viridiplantae</taxon>
        <taxon>Streptophyta</taxon>
        <taxon>Embryophyta</taxon>
        <taxon>Tracheophyta</taxon>
        <taxon>Spermatophyta</taxon>
        <taxon>Magnoliopsida</taxon>
        <taxon>eudicotyledons</taxon>
        <taxon>Gunneridae</taxon>
        <taxon>Pentapetalae</taxon>
        <taxon>asterids</taxon>
        <taxon>lamiids</taxon>
        <taxon>Lamiales</taxon>
        <taxon>Pedaliaceae</taxon>
        <taxon>Sesamum</taxon>
    </lineage>
</organism>
<accession>A0AAW2LLH5</accession>
<protein>
    <submittedName>
        <fullName evidence="1">Uncharacterized protein</fullName>
    </submittedName>
</protein>
<reference evidence="1" key="1">
    <citation type="submission" date="2020-06" db="EMBL/GenBank/DDBJ databases">
        <authorList>
            <person name="Li T."/>
            <person name="Hu X."/>
            <person name="Zhang T."/>
            <person name="Song X."/>
            <person name="Zhang H."/>
            <person name="Dai N."/>
            <person name="Sheng W."/>
            <person name="Hou X."/>
            <person name="Wei L."/>
        </authorList>
    </citation>
    <scope>NUCLEOTIDE SEQUENCE</scope>
    <source>
        <strain evidence="1">G02</strain>
        <tissue evidence="1">Leaf</tissue>
    </source>
</reference>
<comment type="caution">
    <text evidence="1">The sequence shown here is derived from an EMBL/GenBank/DDBJ whole genome shotgun (WGS) entry which is preliminary data.</text>
</comment>
<proteinExistence type="predicted"/>
<gene>
    <name evidence="1" type="ORF">Sradi_5260000</name>
</gene>
<name>A0AAW2LLH5_SESRA</name>
<sequence length="89" mass="9153">MVGRTRGWKGEASKGTKMVMSVRSVEAAAAAPAVMSWNSKVSRIMAKQGVTSGRGGECKERGVGAKKAASVPAVVADQNFTVIKDEGAA</sequence>
<dbReference type="AlphaFoldDB" id="A0AAW2LLH5"/>